<dbReference type="Proteomes" id="UP001164286">
    <property type="component" value="Unassembled WGS sequence"/>
</dbReference>
<keyword evidence="3" id="KW-1185">Reference proteome</keyword>
<evidence type="ECO:0000313" key="3">
    <source>
        <dbReference type="Proteomes" id="UP001164286"/>
    </source>
</evidence>
<gene>
    <name evidence="2" type="ORF">MKK02DRAFT_27776</name>
</gene>
<organism evidence="2 3">
    <name type="scientific">Dioszegia hungarica</name>
    <dbReference type="NCBI Taxonomy" id="4972"/>
    <lineage>
        <taxon>Eukaryota</taxon>
        <taxon>Fungi</taxon>
        <taxon>Dikarya</taxon>
        <taxon>Basidiomycota</taxon>
        <taxon>Agaricomycotina</taxon>
        <taxon>Tremellomycetes</taxon>
        <taxon>Tremellales</taxon>
        <taxon>Bulleribasidiaceae</taxon>
        <taxon>Dioszegia</taxon>
    </lineage>
</organism>
<evidence type="ECO:0000313" key="2">
    <source>
        <dbReference type="EMBL" id="KAI9634583.1"/>
    </source>
</evidence>
<feature type="region of interest" description="Disordered" evidence="1">
    <location>
        <begin position="449"/>
        <end position="538"/>
    </location>
</feature>
<sequence length="538" mass="57934">MALCCSAEMVRRVVREEKWKKEKSVPRETENTVCSLRPVINRSCVLIKLVYPSFCSLDPVTTGSLKGDTAFDVGFTNKYDVLAIYQTPHGRPPAHSQLPILVLHQRFLRAGVIKDLAKGKDSDDVIVHSILVDQATTALLRRSQGIKECSEWMKTYARPCAFSGCDKLFSHIDIASKPPARPTHTYTKGHPSLYICLSAPPTGARFFSPGFPESALQVYPGDAVLCQSLADEVFHIGPKKAVFLCLYGDHASDKPPPLHLRKRSSFFPYPQPALVWNEGADTALDAAHTVPVAGKAEPSPGSTSIVALAHYSEFAEFDPIDHVHAPPVSAKAKAPRRSNTKSSVSATTDAASSSYRPTDPPSQPDTSVPDWAMHEQAGRLGWQDLRAQSTRKSTTRTAIPPPTIAAGFFLADSRQALFKALEKKKEGGGGSGSGQGRVTHLGEIVSGPSRAVKGWDAPSMSAVEMKRGSKDMETKGKEKKGKETTGKQRKGKDTTGPKEKKARKVLGPKLPNNGQHAVGSEAASPSGKAARVTGEGSV</sequence>
<protein>
    <submittedName>
        <fullName evidence="2">Uncharacterized protein</fullName>
    </submittedName>
</protein>
<feature type="region of interest" description="Disordered" evidence="1">
    <location>
        <begin position="328"/>
        <end position="370"/>
    </location>
</feature>
<feature type="compositionally biased region" description="Low complexity" evidence="1">
    <location>
        <begin position="340"/>
        <end position="354"/>
    </location>
</feature>
<reference evidence="2" key="1">
    <citation type="journal article" date="2022" name="G3 (Bethesda)">
        <title>High quality genome of the basidiomycete yeast Dioszegia hungarica PDD-24b-2 isolated from cloud water.</title>
        <authorList>
            <person name="Jarrige D."/>
            <person name="Haridas S."/>
            <person name="Bleykasten-Grosshans C."/>
            <person name="Joly M."/>
            <person name="Nadalig T."/>
            <person name="Sancelme M."/>
            <person name="Vuilleumier S."/>
            <person name="Grigoriev I.V."/>
            <person name="Amato P."/>
            <person name="Bringel F."/>
        </authorList>
    </citation>
    <scope>NUCLEOTIDE SEQUENCE</scope>
    <source>
        <strain evidence="2">PDD-24b-2</strain>
    </source>
</reference>
<feature type="compositionally biased region" description="Basic and acidic residues" evidence="1">
    <location>
        <begin position="464"/>
        <end position="499"/>
    </location>
</feature>
<dbReference type="AlphaFoldDB" id="A0AA38H623"/>
<dbReference type="GeneID" id="77726602"/>
<comment type="caution">
    <text evidence="2">The sequence shown here is derived from an EMBL/GenBank/DDBJ whole genome shotgun (WGS) entry which is preliminary data.</text>
</comment>
<evidence type="ECO:0000256" key="1">
    <source>
        <dbReference type="SAM" id="MobiDB-lite"/>
    </source>
</evidence>
<proteinExistence type="predicted"/>
<name>A0AA38H623_9TREE</name>
<accession>A0AA38H623</accession>
<dbReference type="RefSeq" id="XP_052944360.1">
    <property type="nucleotide sequence ID" value="XM_053087397.1"/>
</dbReference>
<dbReference type="EMBL" id="JAKWFO010000006">
    <property type="protein sequence ID" value="KAI9634583.1"/>
    <property type="molecule type" value="Genomic_DNA"/>
</dbReference>